<dbReference type="EMBL" id="JAHESE010000008">
    <property type="protein sequence ID" value="MBT1708768.1"/>
    <property type="molecule type" value="Genomic_DNA"/>
</dbReference>
<name>A0AAP2DYW5_9BACT</name>
<gene>
    <name evidence="2" type="ORF">KK062_11060</name>
</gene>
<feature type="signal peptide" evidence="1">
    <location>
        <begin position="1"/>
        <end position="20"/>
    </location>
</feature>
<keyword evidence="1" id="KW-0732">Signal</keyword>
<dbReference type="Gene3D" id="2.50.20.10">
    <property type="entry name" value="Lipoprotein localisation LolA/LolB/LppX"/>
    <property type="match status" value="1"/>
</dbReference>
<reference evidence="2 3" key="1">
    <citation type="submission" date="2021-05" db="EMBL/GenBank/DDBJ databases">
        <title>A Polyphasic approach of four new species of the genus Ohtaekwangia: Ohtaekwangia histidinii sp. nov., Ohtaekwangia cretensis sp. nov., Ohtaekwangia indiensis sp. nov., Ohtaekwangia reichenbachii sp. nov. from diverse environment.</title>
        <authorList>
            <person name="Octaviana S."/>
        </authorList>
    </citation>
    <scope>NUCLEOTIDE SEQUENCE [LARGE SCALE GENOMIC DNA]</scope>
    <source>
        <strain evidence="2 3">PWU5</strain>
    </source>
</reference>
<sequence length="226" mass="26393">MKKFLAIVFVTLLTVPIVGAQDLQAALSRLRQEYEQTDNFHIVMQVKVFDEVGAMKPYFSEQVNIRRSGLQYLYRFGNNEMLMNEKYIIMVDRGSKEIVCNKRSVKAERETFKDLAKLNVIDSVLRMYENPEYLGKTEAGHDHYRVKQKKGEIRDIDLFIDAQTHLLSALHYQYRSKQHVTITFSRFDVRPVFEESTFSENQYVIRRQGKMGASPAFKNYTVLAAN</sequence>
<proteinExistence type="predicted"/>
<accession>A0AAP2DYW5</accession>
<dbReference type="AlphaFoldDB" id="A0AAP2DYW5"/>
<feature type="chain" id="PRO_5042834449" description="Outer membrane lipoprotein-sorting protein" evidence="1">
    <location>
        <begin position="21"/>
        <end position="226"/>
    </location>
</feature>
<protein>
    <recommendedName>
        <fullName evidence="4">Outer membrane lipoprotein-sorting protein</fullName>
    </recommendedName>
</protein>
<evidence type="ECO:0008006" key="4">
    <source>
        <dbReference type="Google" id="ProtNLM"/>
    </source>
</evidence>
<dbReference type="Proteomes" id="UP001319080">
    <property type="component" value="Unassembled WGS sequence"/>
</dbReference>
<comment type="caution">
    <text evidence="2">The sequence shown here is derived from an EMBL/GenBank/DDBJ whole genome shotgun (WGS) entry which is preliminary data.</text>
</comment>
<evidence type="ECO:0000313" key="3">
    <source>
        <dbReference type="Proteomes" id="UP001319080"/>
    </source>
</evidence>
<evidence type="ECO:0000313" key="2">
    <source>
        <dbReference type="EMBL" id="MBT1708768.1"/>
    </source>
</evidence>
<keyword evidence="3" id="KW-1185">Reference proteome</keyword>
<organism evidence="2 3">
    <name type="scientific">Dawidia cretensis</name>
    <dbReference type="NCBI Taxonomy" id="2782350"/>
    <lineage>
        <taxon>Bacteria</taxon>
        <taxon>Pseudomonadati</taxon>
        <taxon>Bacteroidota</taxon>
        <taxon>Cytophagia</taxon>
        <taxon>Cytophagales</taxon>
        <taxon>Chryseotaleaceae</taxon>
        <taxon>Dawidia</taxon>
    </lineage>
</organism>
<dbReference type="RefSeq" id="WP_254084361.1">
    <property type="nucleotide sequence ID" value="NZ_JAHESE010000008.1"/>
</dbReference>
<evidence type="ECO:0000256" key="1">
    <source>
        <dbReference type="SAM" id="SignalP"/>
    </source>
</evidence>